<keyword evidence="1" id="KW-0175">Coiled coil</keyword>
<evidence type="ECO:0000256" key="1">
    <source>
        <dbReference type="SAM" id="Coils"/>
    </source>
</evidence>
<feature type="coiled-coil region" evidence="1">
    <location>
        <begin position="10"/>
        <end position="80"/>
    </location>
</feature>
<evidence type="ECO:0000313" key="3">
    <source>
        <dbReference type="Proteomes" id="UP001190700"/>
    </source>
</evidence>
<reference evidence="2 3" key="1">
    <citation type="journal article" date="2015" name="Genome Biol. Evol.">
        <title>Comparative Genomics of a Bacterivorous Green Alga Reveals Evolutionary Causalities and Consequences of Phago-Mixotrophic Mode of Nutrition.</title>
        <authorList>
            <person name="Burns J.A."/>
            <person name="Paasch A."/>
            <person name="Narechania A."/>
            <person name="Kim E."/>
        </authorList>
    </citation>
    <scope>NUCLEOTIDE SEQUENCE [LARGE SCALE GENOMIC DNA]</scope>
    <source>
        <strain evidence="2 3">PLY_AMNH</strain>
    </source>
</reference>
<proteinExistence type="predicted"/>
<protein>
    <submittedName>
        <fullName evidence="2">Uncharacterized protein</fullName>
    </submittedName>
</protein>
<comment type="caution">
    <text evidence="2">The sequence shown here is derived from an EMBL/GenBank/DDBJ whole genome shotgun (WGS) entry which is preliminary data.</text>
</comment>
<keyword evidence="3" id="KW-1185">Reference proteome</keyword>
<feature type="non-terminal residue" evidence="2">
    <location>
        <position position="289"/>
    </location>
</feature>
<dbReference type="Proteomes" id="UP001190700">
    <property type="component" value="Unassembled WGS sequence"/>
</dbReference>
<evidence type="ECO:0000313" key="2">
    <source>
        <dbReference type="EMBL" id="KAK3261141.1"/>
    </source>
</evidence>
<accession>A0AAE0FLE3</accession>
<dbReference type="EMBL" id="LGRX02017120">
    <property type="protein sequence ID" value="KAK3261141.1"/>
    <property type="molecule type" value="Genomic_DNA"/>
</dbReference>
<sequence>MEEEADSRILEELRQSQEELKRSQDRVNELELRRTREDLEFTRRRAEGLDAQLRATKQQVADLEAELAQVKTSRAEAVRASVDSTRLRCAERDDSLDLDVAVVTAASGAQAGERLADYLQRECALSARVLSSGRGASEEEVARSTLSARLAAVVVLSRGATADAGCLLAMLSVDEADQCIVLLHDAESCRFPSYDEMPRTQDGRVSAVFDSEAVTYVRMYEELCFRSVLQRLGLDVASMDEALDGALLPKCIDAEASTGICLACPDAEPAIRHGHMLGLPKCGACHTPQ</sequence>
<name>A0AAE0FLE3_9CHLO</name>
<organism evidence="2 3">
    <name type="scientific">Cymbomonas tetramitiformis</name>
    <dbReference type="NCBI Taxonomy" id="36881"/>
    <lineage>
        <taxon>Eukaryota</taxon>
        <taxon>Viridiplantae</taxon>
        <taxon>Chlorophyta</taxon>
        <taxon>Pyramimonadophyceae</taxon>
        <taxon>Pyramimonadales</taxon>
        <taxon>Pyramimonadaceae</taxon>
        <taxon>Cymbomonas</taxon>
    </lineage>
</organism>
<dbReference type="AlphaFoldDB" id="A0AAE0FLE3"/>
<gene>
    <name evidence="2" type="ORF">CYMTET_29938</name>
</gene>